<dbReference type="Proteomes" id="UP000599074">
    <property type="component" value="Unassembled WGS sequence"/>
</dbReference>
<dbReference type="EMBL" id="BOON01000019">
    <property type="protein sequence ID" value="GII22711.1"/>
    <property type="molecule type" value="Genomic_DNA"/>
</dbReference>
<dbReference type="RefSeq" id="WP_168115379.1">
    <property type="nucleotide sequence ID" value="NZ_BOON01000019.1"/>
</dbReference>
<evidence type="ECO:0000313" key="2">
    <source>
        <dbReference type="EMBL" id="GII22711.1"/>
    </source>
</evidence>
<gene>
    <name evidence="2" type="ORF">Pme01_23080</name>
</gene>
<evidence type="ECO:0000313" key="3">
    <source>
        <dbReference type="Proteomes" id="UP000599074"/>
    </source>
</evidence>
<keyword evidence="3" id="KW-1185">Reference proteome</keyword>
<reference evidence="2" key="1">
    <citation type="submission" date="2021-01" db="EMBL/GenBank/DDBJ databases">
        <title>Whole genome shotgun sequence of Planosporangium mesophilum NBRC 109066.</title>
        <authorList>
            <person name="Komaki H."/>
            <person name="Tamura T."/>
        </authorList>
    </citation>
    <scope>NUCLEOTIDE SEQUENCE</scope>
    <source>
        <strain evidence="2">NBRC 109066</strain>
    </source>
</reference>
<protein>
    <submittedName>
        <fullName evidence="2">Uncharacterized protein</fullName>
    </submittedName>
</protein>
<organism evidence="2 3">
    <name type="scientific">Planosporangium mesophilum</name>
    <dbReference type="NCBI Taxonomy" id="689768"/>
    <lineage>
        <taxon>Bacteria</taxon>
        <taxon>Bacillati</taxon>
        <taxon>Actinomycetota</taxon>
        <taxon>Actinomycetes</taxon>
        <taxon>Micromonosporales</taxon>
        <taxon>Micromonosporaceae</taxon>
        <taxon>Planosporangium</taxon>
    </lineage>
</organism>
<proteinExistence type="predicted"/>
<evidence type="ECO:0000256" key="1">
    <source>
        <dbReference type="SAM" id="MobiDB-lite"/>
    </source>
</evidence>
<feature type="region of interest" description="Disordered" evidence="1">
    <location>
        <begin position="1"/>
        <end position="22"/>
    </location>
</feature>
<dbReference type="AlphaFoldDB" id="A0A8J3TBZ4"/>
<feature type="compositionally biased region" description="Basic and acidic residues" evidence="1">
    <location>
        <begin position="1"/>
        <end position="12"/>
    </location>
</feature>
<name>A0A8J3TBZ4_9ACTN</name>
<accession>A0A8J3TBZ4</accession>
<sequence length="82" mass="9149">MDDDDHRPDHQQRPFTVPFSAMASEADMTTARRLLAVHRPRTVARQVCTGCGKAWPCLDMLYAWAMINEKPGPTDPGVTDGH</sequence>
<comment type="caution">
    <text evidence="2">The sequence shown here is derived from an EMBL/GenBank/DDBJ whole genome shotgun (WGS) entry which is preliminary data.</text>
</comment>